<dbReference type="PIRSF" id="PIRSF015947">
    <property type="entry name" value="26S_Psome_Rpn2"/>
    <property type="match status" value="1"/>
</dbReference>
<organism evidence="8 9">
    <name type="scientific">Pelagomonas calceolata</name>
    <dbReference type="NCBI Taxonomy" id="35677"/>
    <lineage>
        <taxon>Eukaryota</taxon>
        <taxon>Sar</taxon>
        <taxon>Stramenopiles</taxon>
        <taxon>Ochrophyta</taxon>
        <taxon>Pelagophyceae</taxon>
        <taxon>Pelagomonadales</taxon>
        <taxon>Pelagomonadaceae</taxon>
        <taxon>Pelagomonas</taxon>
    </lineage>
</organism>
<keyword evidence="9" id="KW-1185">Reference proteome</keyword>
<dbReference type="AlphaFoldDB" id="A0A8J2X3T0"/>
<dbReference type="FunFam" id="1.25.10.10:FF:000017">
    <property type="entry name" value="26S proteasome non-ATPase regulatory subunit 1"/>
    <property type="match status" value="1"/>
</dbReference>
<evidence type="ECO:0000256" key="1">
    <source>
        <dbReference type="ARBA" id="ARBA00006308"/>
    </source>
</evidence>
<dbReference type="GO" id="GO:0005634">
    <property type="term" value="C:nucleus"/>
    <property type="evidence" value="ECO:0007669"/>
    <property type="project" value="TreeGrafter"/>
</dbReference>
<evidence type="ECO:0000313" key="9">
    <source>
        <dbReference type="Proteomes" id="UP000789595"/>
    </source>
</evidence>
<evidence type="ECO:0000256" key="3">
    <source>
        <dbReference type="ARBA" id="ARBA00022942"/>
    </source>
</evidence>
<evidence type="ECO:0000256" key="4">
    <source>
        <dbReference type="PIRNR" id="PIRNR015947"/>
    </source>
</evidence>
<name>A0A8J2X3T0_9STRA</name>
<proteinExistence type="inferred from homology"/>
<dbReference type="EMBL" id="CAKKNE010000006">
    <property type="protein sequence ID" value="CAH0379379.1"/>
    <property type="molecule type" value="Genomic_DNA"/>
</dbReference>
<dbReference type="GO" id="GO:0008540">
    <property type="term" value="C:proteasome regulatory particle, base subcomplex"/>
    <property type="evidence" value="ECO:0007669"/>
    <property type="project" value="UniProtKB-UniRule"/>
</dbReference>
<feature type="region of interest" description="Disordered" evidence="5">
    <location>
        <begin position="837"/>
        <end position="869"/>
    </location>
</feature>
<dbReference type="SUPFAM" id="SSF48371">
    <property type="entry name" value="ARM repeat"/>
    <property type="match status" value="1"/>
</dbReference>
<protein>
    <recommendedName>
        <fullName evidence="10">26S proteasome regulatory subunit RPN2 C-terminal domain-containing protein</fullName>
    </recommendedName>
</protein>
<dbReference type="InterPro" id="IPR016024">
    <property type="entry name" value="ARM-type_fold"/>
</dbReference>
<dbReference type="PANTHER" id="PTHR10943:SF2">
    <property type="entry name" value="26S PROTEASOME NON-ATPASE REGULATORY SUBUNIT 1"/>
    <property type="match status" value="1"/>
</dbReference>
<keyword evidence="2" id="KW-0677">Repeat</keyword>
<evidence type="ECO:0000256" key="5">
    <source>
        <dbReference type="SAM" id="MobiDB-lite"/>
    </source>
</evidence>
<feature type="compositionally biased region" description="Basic residues" evidence="5">
    <location>
        <begin position="837"/>
        <end position="847"/>
    </location>
</feature>
<comment type="caution">
    <text evidence="8">The sequence shown here is derived from an EMBL/GenBank/DDBJ whole genome shotgun (WGS) entry which is preliminary data.</text>
</comment>
<dbReference type="GO" id="GO:0042176">
    <property type="term" value="P:regulation of protein catabolic process"/>
    <property type="evidence" value="ECO:0007669"/>
    <property type="project" value="UniProtKB-UniRule"/>
</dbReference>
<dbReference type="Pfam" id="PF13646">
    <property type="entry name" value="HEAT_2"/>
    <property type="match status" value="1"/>
</dbReference>
<feature type="compositionally biased region" description="Polar residues" evidence="5">
    <location>
        <begin position="857"/>
        <end position="869"/>
    </location>
</feature>
<comment type="similarity">
    <text evidence="1 4">Belongs to the proteasome subunit S1 family.</text>
</comment>
<evidence type="ECO:0000259" key="7">
    <source>
        <dbReference type="Pfam" id="PF21505"/>
    </source>
</evidence>
<dbReference type="GO" id="GO:0034515">
    <property type="term" value="C:proteasome storage granule"/>
    <property type="evidence" value="ECO:0007669"/>
    <property type="project" value="TreeGrafter"/>
</dbReference>
<feature type="domain" description="26S proteasome regulatory subunit RPN2 C-terminal" evidence="6">
    <location>
        <begin position="781"/>
        <end position="931"/>
    </location>
</feature>
<keyword evidence="3 4" id="KW-0647">Proteasome</keyword>
<dbReference type="InterPro" id="IPR011989">
    <property type="entry name" value="ARM-like"/>
</dbReference>
<dbReference type="Pfam" id="PF18004">
    <property type="entry name" value="RPN2_C"/>
    <property type="match status" value="1"/>
</dbReference>
<dbReference type="Pfam" id="PF21505">
    <property type="entry name" value="RPN2_N"/>
    <property type="match status" value="1"/>
</dbReference>
<evidence type="ECO:0000313" key="8">
    <source>
        <dbReference type="EMBL" id="CAH0379379.1"/>
    </source>
</evidence>
<dbReference type="InterPro" id="IPR040623">
    <property type="entry name" value="RPN2_C"/>
</dbReference>
<dbReference type="Gene3D" id="1.25.10.10">
    <property type="entry name" value="Leucine-rich Repeat Variant"/>
    <property type="match status" value="1"/>
</dbReference>
<accession>A0A8J2X3T0</accession>
<evidence type="ECO:0000259" key="6">
    <source>
        <dbReference type="Pfam" id="PF18004"/>
    </source>
</evidence>
<gene>
    <name evidence="8" type="ORF">PECAL_6P09970</name>
</gene>
<dbReference type="OrthoDB" id="261572at2759"/>
<evidence type="ECO:0008006" key="10">
    <source>
        <dbReference type="Google" id="ProtNLM"/>
    </source>
</evidence>
<reference evidence="8" key="1">
    <citation type="submission" date="2021-11" db="EMBL/GenBank/DDBJ databases">
        <authorList>
            <consortium name="Genoscope - CEA"/>
            <person name="William W."/>
        </authorList>
    </citation>
    <scope>NUCLEOTIDE SEQUENCE</scope>
</reference>
<evidence type="ECO:0000256" key="2">
    <source>
        <dbReference type="ARBA" id="ARBA00022737"/>
    </source>
</evidence>
<dbReference type="InterPro" id="IPR048570">
    <property type="entry name" value="PSMD1_RPN2_N"/>
</dbReference>
<dbReference type="GO" id="GO:0043161">
    <property type="term" value="P:proteasome-mediated ubiquitin-dependent protein catabolic process"/>
    <property type="evidence" value="ECO:0007669"/>
    <property type="project" value="TreeGrafter"/>
</dbReference>
<dbReference type="InterPro" id="IPR016642">
    <property type="entry name" value="26S_Psome_Rpn2"/>
</dbReference>
<dbReference type="GO" id="GO:0030234">
    <property type="term" value="F:enzyme regulator activity"/>
    <property type="evidence" value="ECO:0007669"/>
    <property type="project" value="UniProtKB-UniRule"/>
</dbReference>
<sequence>MESTDEGSLPTHHRFGSGTADAIVAGLKEENSRLREGSLRRLYSIVDRCWSEISDAIPLIEELSEDDTFRSHELAAAVASKIFFHLEEYDDALRLALGAGNFFDIDARTEYVEMLISKCMDTYIQNHQSSPIGIQSHDLDPRLANVIERMFQRCYADGKYFHAVGVALEAHRLNKVEEIVTRCPLGDRHALFSYVLEVIPSVTATCAFRQLVVRTLVTLHPLLPSPDYIFLCSALQYLGASNEVQDLLLKLVDGKNHHETLLGYQLAFLIAESDNHRFIFDIVSKLRDPAGSSTLNDLHQNHISHLIRIMDTDGLASKISLDFMSTRSRTDTLIFKAIKESIDGNRNSVLHNATVISHSYANASTKDTAFLRNNLDWMGKASNWAKFIATSSIGVIHQGHVEESIRILQPYLPQTPASNSPFSEGGALYALGLIHANKAQLSTSAAVSRLIDALHSSGNSEPLQHGACLGLGLAAMSTGKAQYYDELRTVLYFDSAIAGEAAAYGIGLLLLGHGDETLLSQNAISELYSYAHETCHEKIIRAVALAISLIVCGKEKAAETTIEMLLRDRDAIIRYGGMHAIGLAYAGTANNQAVKRLLHVAVSDVSDDVRRAAVTCLGFVLFRNPKRILALVGLLLESFNPHVRYGACMAIGLSHPASGDVDAIALLQPLQTDAIDFVRQGALMATALVVMQQSSAQVHMLGSFRNKITELVKDKYPSTLTKVGAIIAAGIMDAGGRNCAVALQSSSGFLKHSACAGMALWVQSWYWYPMFHFFSLALTPTVLIGLNSNFDMPTDFSVICSGSPDLFAYPPLTTEKQETKKERVATAILSTTLKHKVREKAKDKHKASSSASDPDATSISLSNADLTSPQEPLDACAQVTVGSSFRLSNPSRLTQIQMKSCKFDLEQRFVPVATTIKTHGIIMLADREPSTMPQITRFHDFARAVNESALPTAFEWPYGLL</sequence>
<feature type="domain" description="26S proteasome non-ATPase regulatory subunit 1/RPN2 N-terminal" evidence="7">
    <location>
        <begin position="19"/>
        <end position="293"/>
    </location>
</feature>
<dbReference type="Proteomes" id="UP000789595">
    <property type="component" value="Unassembled WGS sequence"/>
</dbReference>
<dbReference type="PANTHER" id="PTHR10943">
    <property type="entry name" value="26S PROTEASOME NON-ATPASE REGULATORY SUBUNIT"/>
    <property type="match status" value="1"/>
</dbReference>